<dbReference type="InterPro" id="IPR019734">
    <property type="entry name" value="TPR_rpt"/>
</dbReference>
<name>A0A7Z1AYH2_9PSEU</name>
<dbReference type="SUPFAM" id="SSF52540">
    <property type="entry name" value="P-loop containing nucleoside triphosphate hydrolases"/>
    <property type="match status" value="1"/>
</dbReference>
<reference evidence="2 3" key="1">
    <citation type="submission" date="2016-12" db="EMBL/GenBank/DDBJ databases">
        <title>The draft genome sequence of Actinophytocola xinjiangensis.</title>
        <authorList>
            <person name="Wang W."/>
            <person name="Yuan L."/>
        </authorList>
    </citation>
    <scope>NUCLEOTIDE SEQUENCE [LARGE SCALE GENOMIC DNA]</scope>
    <source>
        <strain evidence="2 3">CGMCC 4.4663</strain>
    </source>
</reference>
<keyword evidence="3" id="KW-1185">Reference proteome</keyword>
<protein>
    <recommendedName>
        <fullName evidence="4">Tetratricopeptide repeat protein</fullName>
    </recommendedName>
</protein>
<dbReference type="SMART" id="SM00028">
    <property type="entry name" value="TPR"/>
    <property type="match status" value="5"/>
</dbReference>
<dbReference type="PANTHER" id="PTHR47691:SF3">
    <property type="entry name" value="HTH-TYPE TRANSCRIPTIONAL REGULATOR RV0890C-RELATED"/>
    <property type="match status" value="1"/>
</dbReference>
<dbReference type="RefSeq" id="WP_075134123.1">
    <property type="nucleotide sequence ID" value="NZ_MSIF01000008.1"/>
</dbReference>
<organism evidence="2 3">
    <name type="scientific">Actinophytocola xinjiangensis</name>
    <dbReference type="NCBI Taxonomy" id="485602"/>
    <lineage>
        <taxon>Bacteria</taxon>
        <taxon>Bacillati</taxon>
        <taxon>Actinomycetota</taxon>
        <taxon>Actinomycetes</taxon>
        <taxon>Pseudonocardiales</taxon>
        <taxon>Pseudonocardiaceae</taxon>
    </lineage>
</organism>
<sequence>MTQEHVHNVVNGQVYGTVVQAGTIHQVVLPDPVPVPRQLPPDPAHFVGRAAELALLDDAAPATVLITAAGGSGKTWLAVRWAQGAAERFPDGQLFVDLRGFSTDTGPMDPAVAVRGFLDALGVAPGRIPAAPHAQAALYRSLVAQRRILVVLDNAASTEQVVPLLPGGRAATVVVTSRRTLTALVSRHGATQLHLDHLTAEEAHALLTSRLGPARVAAEPDAVAELIGFCGGFALALGLVAARGRPADTARELRELGLDGLDDEDPTASLPTVLSWSYRALGAEQRTMFLLLGIAPGPDLDQYAAASISGWPPPVAGRVLRELTAASLAQRDTHGRYRLHDLVRAYALAQGPAAPERTAALRRAVDFYLHTARATDHLLEPGGHSLDLGRPAPGVHLRPLADADTALAWFDTEHQNLLAAQRIAVEQGWHADVWRLAWGLYTFHHRRGHRHDDLAVWQAALVSAPHLPDPTALARTHRYLGRAHTALDRHEEAVRHLEHALDLAGDDRTAQGNTHQMLAWSWGRQGEDQRALDHARRALAAFRGLDQPVWEAEALNDVGWFAARTGDLDAALTHCQAALDLHRAHRNADGEAATLDSLGHVHHRAGRPRQAVDHYRQALTRYQQAGNDYQRADTLEALGDTHAEAGDPDQAAAAWRAAAELYESQAREADLTRVRTRLGDR</sequence>
<evidence type="ECO:0000313" key="3">
    <source>
        <dbReference type="Proteomes" id="UP000185696"/>
    </source>
</evidence>
<evidence type="ECO:0008006" key="4">
    <source>
        <dbReference type="Google" id="ProtNLM"/>
    </source>
</evidence>
<evidence type="ECO:0000256" key="1">
    <source>
        <dbReference type="PROSITE-ProRule" id="PRU00339"/>
    </source>
</evidence>
<comment type="caution">
    <text evidence="2">The sequence shown here is derived from an EMBL/GenBank/DDBJ whole genome shotgun (WGS) entry which is preliminary data.</text>
</comment>
<feature type="repeat" description="TPR" evidence="1">
    <location>
        <begin position="474"/>
        <end position="507"/>
    </location>
</feature>
<evidence type="ECO:0000313" key="2">
    <source>
        <dbReference type="EMBL" id="OLF09732.1"/>
    </source>
</evidence>
<dbReference type="SUPFAM" id="SSF48452">
    <property type="entry name" value="TPR-like"/>
    <property type="match status" value="1"/>
</dbReference>
<dbReference type="Gene3D" id="1.25.40.10">
    <property type="entry name" value="Tetratricopeptide repeat domain"/>
    <property type="match status" value="2"/>
</dbReference>
<dbReference type="EMBL" id="MSIF01000008">
    <property type="protein sequence ID" value="OLF09732.1"/>
    <property type="molecule type" value="Genomic_DNA"/>
</dbReference>
<dbReference type="InterPro" id="IPR011990">
    <property type="entry name" value="TPR-like_helical_dom_sf"/>
</dbReference>
<dbReference type="PROSITE" id="PS50005">
    <property type="entry name" value="TPR"/>
    <property type="match status" value="1"/>
</dbReference>
<keyword evidence="1" id="KW-0802">TPR repeat</keyword>
<dbReference type="Proteomes" id="UP000185696">
    <property type="component" value="Unassembled WGS sequence"/>
</dbReference>
<proteinExistence type="predicted"/>
<dbReference type="OrthoDB" id="3275754at2"/>
<dbReference type="Gene3D" id="3.40.50.300">
    <property type="entry name" value="P-loop containing nucleotide triphosphate hydrolases"/>
    <property type="match status" value="1"/>
</dbReference>
<dbReference type="AlphaFoldDB" id="A0A7Z1AYH2"/>
<gene>
    <name evidence="2" type="ORF">BLA60_18295</name>
</gene>
<accession>A0A7Z1AYH2</accession>
<dbReference type="InterPro" id="IPR027417">
    <property type="entry name" value="P-loop_NTPase"/>
</dbReference>
<dbReference type="Pfam" id="PF13424">
    <property type="entry name" value="TPR_12"/>
    <property type="match status" value="2"/>
</dbReference>
<dbReference type="PANTHER" id="PTHR47691">
    <property type="entry name" value="REGULATOR-RELATED"/>
    <property type="match status" value="1"/>
</dbReference>